<dbReference type="Proteomes" id="UP000823918">
    <property type="component" value="Unassembled WGS sequence"/>
</dbReference>
<gene>
    <name evidence="4" type="ORF">H9698_11095</name>
</gene>
<feature type="domain" description="Glycosyltransferase 2-like" evidence="3">
    <location>
        <begin position="6"/>
        <end position="170"/>
    </location>
</feature>
<dbReference type="EMBL" id="DWWA01000056">
    <property type="protein sequence ID" value="HJC73319.1"/>
    <property type="molecule type" value="Genomic_DNA"/>
</dbReference>
<proteinExistence type="predicted"/>
<organism evidence="4 5">
    <name type="scientific">Candidatus Ruthenibacterium merdavium</name>
    <dbReference type="NCBI Taxonomy" id="2838752"/>
    <lineage>
        <taxon>Bacteria</taxon>
        <taxon>Bacillati</taxon>
        <taxon>Bacillota</taxon>
        <taxon>Clostridia</taxon>
        <taxon>Eubacteriales</taxon>
        <taxon>Oscillospiraceae</taxon>
        <taxon>Ruthenibacterium</taxon>
    </lineage>
</organism>
<dbReference type="GO" id="GO:0016757">
    <property type="term" value="F:glycosyltransferase activity"/>
    <property type="evidence" value="ECO:0007669"/>
    <property type="project" value="UniProtKB-KW"/>
</dbReference>
<evidence type="ECO:0000259" key="3">
    <source>
        <dbReference type="Pfam" id="PF00535"/>
    </source>
</evidence>
<dbReference type="InterPro" id="IPR001173">
    <property type="entry name" value="Glyco_trans_2-like"/>
</dbReference>
<dbReference type="AlphaFoldDB" id="A0A9D2Q5P0"/>
<dbReference type="Gene3D" id="3.90.550.10">
    <property type="entry name" value="Spore Coat Polysaccharide Biosynthesis Protein SpsA, Chain A"/>
    <property type="match status" value="1"/>
</dbReference>
<evidence type="ECO:0000256" key="2">
    <source>
        <dbReference type="ARBA" id="ARBA00022679"/>
    </source>
</evidence>
<reference evidence="4" key="2">
    <citation type="submission" date="2021-04" db="EMBL/GenBank/DDBJ databases">
        <authorList>
            <person name="Gilroy R."/>
        </authorList>
    </citation>
    <scope>NUCLEOTIDE SEQUENCE</scope>
    <source>
        <strain evidence="4">5933</strain>
    </source>
</reference>
<dbReference type="CDD" id="cd00761">
    <property type="entry name" value="Glyco_tranf_GTA_type"/>
    <property type="match status" value="1"/>
</dbReference>
<dbReference type="PANTHER" id="PTHR22916:SF51">
    <property type="entry name" value="GLYCOSYLTRANSFERASE EPSH-RELATED"/>
    <property type="match status" value="1"/>
</dbReference>
<protein>
    <submittedName>
        <fullName evidence="4">Glycosyltransferase</fullName>
        <ecNumber evidence="4">2.4.-.-</ecNumber>
    </submittedName>
</protein>
<dbReference type="PANTHER" id="PTHR22916">
    <property type="entry name" value="GLYCOSYLTRANSFERASE"/>
    <property type="match status" value="1"/>
</dbReference>
<dbReference type="EC" id="2.4.-.-" evidence="4"/>
<reference evidence="4" key="1">
    <citation type="journal article" date="2021" name="PeerJ">
        <title>Extensive microbial diversity within the chicken gut microbiome revealed by metagenomics and culture.</title>
        <authorList>
            <person name="Gilroy R."/>
            <person name="Ravi A."/>
            <person name="Getino M."/>
            <person name="Pursley I."/>
            <person name="Horton D.L."/>
            <person name="Alikhan N.F."/>
            <person name="Baker D."/>
            <person name="Gharbi K."/>
            <person name="Hall N."/>
            <person name="Watson M."/>
            <person name="Adriaenssens E.M."/>
            <person name="Foster-Nyarko E."/>
            <person name="Jarju S."/>
            <person name="Secka A."/>
            <person name="Antonio M."/>
            <person name="Oren A."/>
            <person name="Chaudhuri R.R."/>
            <person name="La Ragione R."/>
            <person name="Hildebrand F."/>
            <person name="Pallen M.J."/>
        </authorList>
    </citation>
    <scope>NUCLEOTIDE SEQUENCE</scope>
    <source>
        <strain evidence="4">5933</strain>
    </source>
</reference>
<dbReference type="InterPro" id="IPR029044">
    <property type="entry name" value="Nucleotide-diphossugar_trans"/>
</dbReference>
<dbReference type="Pfam" id="PF00535">
    <property type="entry name" value="Glycos_transf_2"/>
    <property type="match status" value="1"/>
</dbReference>
<evidence type="ECO:0000313" key="4">
    <source>
        <dbReference type="EMBL" id="HJC73319.1"/>
    </source>
</evidence>
<name>A0A9D2Q5P0_9FIRM</name>
<evidence type="ECO:0000256" key="1">
    <source>
        <dbReference type="ARBA" id="ARBA00022676"/>
    </source>
</evidence>
<accession>A0A9D2Q5P0</accession>
<comment type="caution">
    <text evidence="4">The sequence shown here is derived from an EMBL/GenBank/DDBJ whole genome shotgun (WGS) entry which is preliminary data.</text>
</comment>
<keyword evidence="1 4" id="KW-0328">Glycosyltransferase</keyword>
<sequence length="265" mass="31231">MLPLVSVIVPVYNSATDLARCIESVRRQSYENLEILLVNDGSRDTSGEICRMYARIDERIRVIDKQNEGVSAARNDAIRAAKGKYLQFADSDDYLAQDAVLRMVEKAEHDDCDLVIAAYCRVRGERQRTYAFLPETSVMSKNEFARHLMEEPASFYYGVLWNKLYRADIIRKHDIRCNTDLSWSEDFLFNLEYIRYAERFAALEYPVYYYINNEKSITHTQMDVVNVIKTKATLFQYYKELYEHLGLYEKYKPQIYRYLISVAER</sequence>
<keyword evidence="2 4" id="KW-0808">Transferase</keyword>
<dbReference type="SUPFAM" id="SSF53448">
    <property type="entry name" value="Nucleotide-diphospho-sugar transferases"/>
    <property type="match status" value="1"/>
</dbReference>
<evidence type="ECO:0000313" key="5">
    <source>
        <dbReference type="Proteomes" id="UP000823918"/>
    </source>
</evidence>